<dbReference type="SUPFAM" id="SSF101898">
    <property type="entry name" value="NHL repeat"/>
    <property type="match status" value="1"/>
</dbReference>
<dbReference type="Proteomes" id="UP001152320">
    <property type="component" value="Chromosome 8"/>
</dbReference>
<protein>
    <submittedName>
        <fullName evidence="2">Uncharacterized protein</fullName>
    </submittedName>
</protein>
<proteinExistence type="predicted"/>
<evidence type="ECO:0000313" key="3">
    <source>
        <dbReference type="Proteomes" id="UP001152320"/>
    </source>
</evidence>
<keyword evidence="1" id="KW-0812">Transmembrane</keyword>
<dbReference type="Gene3D" id="2.130.10.10">
    <property type="entry name" value="YVTN repeat-like/Quinoprotein amine dehydrogenase"/>
    <property type="match status" value="1"/>
</dbReference>
<feature type="transmembrane region" description="Helical" evidence="1">
    <location>
        <begin position="32"/>
        <end position="54"/>
    </location>
</feature>
<dbReference type="AlphaFoldDB" id="A0A9Q1H6C1"/>
<keyword evidence="1" id="KW-0472">Membrane</keyword>
<evidence type="ECO:0000313" key="2">
    <source>
        <dbReference type="EMBL" id="KAJ8037212.1"/>
    </source>
</evidence>
<accession>A0A9Q1H6C1</accession>
<dbReference type="EMBL" id="JAIZAY010000008">
    <property type="protein sequence ID" value="KAJ8037212.1"/>
    <property type="molecule type" value="Genomic_DNA"/>
</dbReference>
<keyword evidence="3" id="KW-1185">Reference proteome</keyword>
<keyword evidence="1" id="KW-1133">Transmembrane helix</keyword>
<reference evidence="2" key="1">
    <citation type="submission" date="2021-10" db="EMBL/GenBank/DDBJ databases">
        <title>Tropical sea cucumber genome reveals ecological adaptation and Cuvierian tubules defense mechanism.</title>
        <authorList>
            <person name="Chen T."/>
        </authorList>
    </citation>
    <scope>NUCLEOTIDE SEQUENCE</scope>
    <source>
        <strain evidence="2">Nanhai2018</strain>
        <tissue evidence="2">Muscle</tissue>
    </source>
</reference>
<comment type="caution">
    <text evidence="2">The sequence shown here is derived from an EMBL/GenBank/DDBJ whole genome shotgun (WGS) entry which is preliminary data.</text>
</comment>
<organism evidence="2 3">
    <name type="scientific">Holothuria leucospilota</name>
    <name type="common">Black long sea cucumber</name>
    <name type="synonym">Mertensiothuria leucospilota</name>
    <dbReference type="NCBI Taxonomy" id="206669"/>
    <lineage>
        <taxon>Eukaryota</taxon>
        <taxon>Metazoa</taxon>
        <taxon>Echinodermata</taxon>
        <taxon>Eleutherozoa</taxon>
        <taxon>Echinozoa</taxon>
        <taxon>Holothuroidea</taxon>
        <taxon>Aspidochirotacea</taxon>
        <taxon>Aspidochirotida</taxon>
        <taxon>Holothuriidae</taxon>
        <taxon>Holothuria</taxon>
    </lineage>
</organism>
<gene>
    <name evidence="2" type="ORF">HOLleu_17974</name>
</gene>
<dbReference type="InterPro" id="IPR015943">
    <property type="entry name" value="WD40/YVTN_repeat-like_dom_sf"/>
</dbReference>
<name>A0A9Q1H6C1_HOLLE</name>
<evidence type="ECO:0000256" key="1">
    <source>
        <dbReference type="SAM" id="Phobius"/>
    </source>
</evidence>
<sequence length="472" mass="54260">MYRGVEKLSGYFCLPLSGDCNSVDASTSNLTVIWMVVPVGILMLIVCGCFVFYFKLSKGGEKLVQTPTITKWQTRSYFLQFPLTREDVRMICDEGNLQRLCRMYEMKPEHERQIMETKKDDQANAFLEVLCNHHSLCLVENVEKIRTEELSKTKPFGSEPESIAGFNLQGWTVDDITSLSTSDTAVSYHCPEKTCSMILIGNESQLHLNKHFPSSRVNAFRFLCALEDSKLISCCESKVVKLQSVNSNHSSYMIDTKYNLKKKMENRTQRLWGISYNRSSKKVAIGVENDNKIFLFDVDMNLLEELRVEKTKYWPQHFATTSYIGNEYITLCTWPQNNVMCYNPKIKLSNDFTQIEGTLWAKHICCGTDGLVYVLFSKTPNRGEKLPYILQYRVNEVNPIAKLENLHEDTCVITYADSGTCHVILTMDGDGNIERYSLPSTDEKTWKESKWKKLSTKKDPKLSFKEEEESLL</sequence>